<gene>
    <name evidence="1" type="ORF">L0M14_30540</name>
</gene>
<name>A0ABY3STE0_9BACL</name>
<accession>A0ABY3STE0</accession>
<dbReference type="EMBL" id="CP090979">
    <property type="protein sequence ID" value="UJF36630.1"/>
    <property type="molecule type" value="Genomic_DNA"/>
</dbReference>
<dbReference type="Proteomes" id="UP001649230">
    <property type="component" value="Plasmid pYPD9-1"/>
</dbReference>
<keyword evidence="2" id="KW-1185">Reference proteome</keyword>
<protein>
    <submittedName>
        <fullName evidence="1">Phage tail tube protein</fullName>
    </submittedName>
</protein>
<geneLocation type="plasmid" evidence="1 2">
    <name>pYPD9-1</name>
</geneLocation>
<evidence type="ECO:0000313" key="2">
    <source>
        <dbReference type="Proteomes" id="UP001649230"/>
    </source>
</evidence>
<sequence length="308" mass="33663">MPVLSYNSWLGLSFETKWGEAPIAPTNFIPFKTLKSEDDVKQILDTGKRGSLSKDFASFQGSILGKVDVDMNVYADVIGYFLKSFFGKDDVTGSGSTYTHKFTLANEQPPSLSMYDYDGFSERIYSGGNVESLGFKFTVEGDLTCSAKMQTKLSTVSETEHTPSYTTTPMFVGYQATCNIAGAPNTRLIGGDLTMKRAVKMTFGANNSQAPSKSSVGTLEVTGKLDFEIDDYTELDYYLKNTQPSLELKFQNGDNVLTFSLSKCNFEKMSGIDRGQEVAKISATVRGLYNTTDAGPIAVTLTNNVASY</sequence>
<keyword evidence="1" id="KW-0614">Plasmid</keyword>
<dbReference type="InterPro" id="IPR044000">
    <property type="entry name" value="Phage_tube_2"/>
</dbReference>
<reference evidence="1 2" key="1">
    <citation type="journal article" date="2024" name="Int. J. Syst. Evol. Microbiol.">
        <title>Paenibacillus hexagrammi sp. nov., a novel bacterium isolated from the gut content of Hexagrammos agrammus.</title>
        <authorList>
            <person name="Jung H.K."/>
            <person name="Kim D.G."/>
            <person name="Zin H."/>
            <person name="Park J."/>
            <person name="Jung H."/>
            <person name="Kim Y.O."/>
            <person name="Kong H.J."/>
            <person name="Kim J.W."/>
            <person name="Kim Y.S."/>
        </authorList>
    </citation>
    <scope>NUCLEOTIDE SEQUENCE [LARGE SCALE GENOMIC DNA]</scope>
    <source>
        <strain evidence="1 2">YPD9-1</strain>
    </source>
</reference>
<dbReference type="Pfam" id="PF18906">
    <property type="entry name" value="Phage_tube_2"/>
    <property type="match status" value="1"/>
</dbReference>
<dbReference type="RefSeq" id="WP_235123180.1">
    <property type="nucleotide sequence ID" value="NZ_CP090979.1"/>
</dbReference>
<evidence type="ECO:0000313" key="1">
    <source>
        <dbReference type="EMBL" id="UJF36630.1"/>
    </source>
</evidence>
<proteinExistence type="predicted"/>
<organism evidence="1 2">
    <name type="scientific">Paenibacillus hexagrammi</name>
    <dbReference type="NCBI Taxonomy" id="2908839"/>
    <lineage>
        <taxon>Bacteria</taxon>
        <taxon>Bacillati</taxon>
        <taxon>Bacillota</taxon>
        <taxon>Bacilli</taxon>
        <taxon>Bacillales</taxon>
        <taxon>Paenibacillaceae</taxon>
        <taxon>Paenibacillus</taxon>
    </lineage>
</organism>